<evidence type="ECO:0000313" key="3">
    <source>
        <dbReference type="Proteomes" id="UP001595834"/>
    </source>
</evidence>
<keyword evidence="1" id="KW-1133">Transmembrane helix</keyword>
<protein>
    <submittedName>
        <fullName evidence="2">DUF4190 domain-containing protein</fullName>
    </submittedName>
</protein>
<keyword evidence="1" id="KW-0472">Membrane</keyword>
<accession>A0ABV9US40</accession>
<organism evidence="2 3">
    <name type="scientific">Streptomyces mauvecolor</name>
    <dbReference type="NCBI Taxonomy" id="58345"/>
    <lineage>
        <taxon>Bacteria</taxon>
        <taxon>Bacillati</taxon>
        <taxon>Actinomycetota</taxon>
        <taxon>Actinomycetes</taxon>
        <taxon>Kitasatosporales</taxon>
        <taxon>Streptomycetaceae</taxon>
        <taxon>Streptomyces</taxon>
    </lineage>
</organism>
<reference evidence="3" key="1">
    <citation type="journal article" date="2019" name="Int. J. Syst. Evol. Microbiol.">
        <title>The Global Catalogue of Microorganisms (GCM) 10K type strain sequencing project: providing services to taxonomists for standard genome sequencing and annotation.</title>
        <authorList>
            <consortium name="The Broad Institute Genomics Platform"/>
            <consortium name="The Broad Institute Genome Sequencing Center for Infectious Disease"/>
            <person name="Wu L."/>
            <person name="Ma J."/>
        </authorList>
    </citation>
    <scope>NUCLEOTIDE SEQUENCE [LARGE SCALE GENOMIC DNA]</scope>
    <source>
        <strain evidence="3">CCM 7224</strain>
    </source>
</reference>
<feature type="transmembrane region" description="Helical" evidence="1">
    <location>
        <begin position="27"/>
        <end position="60"/>
    </location>
</feature>
<keyword evidence="3" id="KW-1185">Reference proteome</keyword>
<sequence length="121" mass="12491">MNTREVQEAAVAQGLGAPPDRNGLAVAALILGAVGLSTSIFFVGGPLGIIGLVLGVVALITTRRTGTGRGKAVAAVVTSVLAIVVSALVAVLMVWYANHTQACYRPGSFHEYTQCVREQLT</sequence>
<feature type="transmembrane region" description="Helical" evidence="1">
    <location>
        <begin position="72"/>
        <end position="96"/>
    </location>
</feature>
<evidence type="ECO:0000256" key="1">
    <source>
        <dbReference type="SAM" id="Phobius"/>
    </source>
</evidence>
<evidence type="ECO:0000313" key="2">
    <source>
        <dbReference type="EMBL" id="MFC4959391.1"/>
    </source>
</evidence>
<dbReference type="RefSeq" id="WP_344376936.1">
    <property type="nucleotide sequence ID" value="NZ_BAAASQ010000016.1"/>
</dbReference>
<proteinExistence type="predicted"/>
<dbReference type="Proteomes" id="UP001595834">
    <property type="component" value="Unassembled WGS sequence"/>
</dbReference>
<gene>
    <name evidence="2" type="ORF">ACFPFX_24165</name>
</gene>
<dbReference type="EMBL" id="JBHSIZ010000030">
    <property type="protein sequence ID" value="MFC4959391.1"/>
    <property type="molecule type" value="Genomic_DNA"/>
</dbReference>
<name>A0ABV9US40_9ACTN</name>
<comment type="caution">
    <text evidence="2">The sequence shown here is derived from an EMBL/GenBank/DDBJ whole genome shotgun (WGS) entry which is preliminary data.</text>
</comment>
<keyword evidence="1" id="KW-0812">Transmembrane</keyword>